<dbReference type="SUPFAM" id="SSF51735">
    <property type="entry name" value="NAD(P)-binding Rossmann-fold domains"/>
    <property type="match status" value="1"/>
</dbReference>
<dbReference type="InterPro" id="IPR051122">
    <property type="entry name" value="SDR_DHRS6-like"/>
</dbReference>
<evidence type="ECO:0000256" key="2">
    <source>
        <dbReference type="ARBA" id="ARBA00023002"/>
    </source>
</evidence>
<dbReference type="InterPro" id="IPR036291">
    <property type="entry name" value="NAD(P)-bd_dom_sf"/>
</dbReference>
<dbReference type="Gene3D" id="3.40.50.720">
    <property type="entry name" value="NAD(P)-binding Rossmann-like Domain"/>
    <property type="match status" value="1"/>
</dbReference>
<dbReference type="Pfam" id="PF04695">
    <property type="entry name" value="Pex14_N"/>
    <property type="match status" value="1"/>
</dbReference>
<proteinExistence type="inferred from homology"/>
<dbReference type="GO" id="GO:0016491">
    <property type="term" value="F:oxidoreductase activity"/>
    <property type="evidence" value="ECO:0007669"/>
    <property type="project" value="UniProtKB-KW"/>
</dbReference>
<protein>
    <recommendedName>
        <fullName evidence="3">Peroxisome membrane anchor protein Pex14p N-terminal domain-containing protein</fullName>
    </recommendedName>
</protein>
<dbReference type="AlphaFoldDB" id="A0A024G777"/>
<gene>
    <name evidence="4" type="ORF">BN9_031580</name>
</gene>
<dbReference type="STRING" id="65357.A0A024G777"/>
<feature type="domain" description="Peroxisome membrane anchor protein Pex14p N-terminal" evidence="3">
    <location>
        <begin position="5"/>
        <end position="50"/>
    </location>
</feature>
<dbReference type="Gene3D" id="1.10.10.10">
    <property type="entry name" value="Winged helix-like DNA-binding domain superfamily/Winged helix DNA-binding domain"/>
    <property type="match status" value="1"/>
</dbReference>
<evidence type="ECO:0000313" key="4">
    <source>
        <dbReference type="EMBL" id="CCI42374.1"/>
    </source>
</evidence>
<dbReference type="InterPro" id="IPR002347">
    <property type="entry name" value="SDR_fam"/>
</dbReference>
<evidence type="ECO:0000313" key="5">
    <source>
        <dbReference type="Proteomes" id="UP000053237"/>
    </source>
</evidence>
<comment type="caution">
    <text evidence="4">The sequence shown here is derived from an EMBL/GenBank/DDBJ whole genome shotgun (WGS) entry which is preliminary data.</text>
</comment>
<dbReference type="EMBL" id="CAIX01000033">
    <property type="protein sequence ID" value="CCI42374.1"/>
    <property type="molecule type" value="Genomic_DNA"/>
</dbReference>
<name>A0A024G777_9STRA</name>
<accession>A0A024G777</accession>
<dbReference type="Pfam" id="PF13561">
    <property type="entry name" value="adh_short_C2"/>
    <property type="match status" value="1"/>
</dbReference>
<keyword evidence="5" id="KW-1185">Reference proteome</keyword>
<dbReference type="InterPro" id="IPR006785">
    <property type="entry name" value="Pex14_N"/>
</dbReference>
<dbReference type="OrthoDB" id="417891at2759"/>
<reference evidence="4 5" key="1">
    <citation type="submission" date="2012-05" db="EMBL/GenBank/DDBJ databases">
        <title>Recombination and specialization in a pathogen metapopulation.</title>
        <authorList>
            <person name="Gardiner A."/>
            <person name="Kemen E."/>
            <person name="Schultz-Larsen T."/>
            <person name="MacLean D."/>
            <person name="Van Oosterhout C."/>
            <person name="Jones J.D.G."/>
        </authorList>
    </citation>
    <scope>NUCLEOTIDE SEQUENCE [LARGE SCALE GENOMIC DNA]</scope>
    <source>
        <strain evidence="4 5">Ac Nc2</strain>
    </source>
</reference>
<sequence>MSTTDRKKLIDQSVRFLQHPTVRDTPLSEKLKFLEKKGLTSQEITRALKEYEEAVSSQTNQIASSMTGLTSGSRLLDRVGVIVGGLSEFGYLVSLRLSQEGAKLSVVDLASRKAIGKQHETDWKIFYGESYDWDFFDTSYKTIANEFGRIDFIVNCIPIQNIPIHRLVDQNTTIQDNLFGKAAHATFLSCKRAIHQMLTQQKESICGRILNVITGHIKHSSKESFEAAVLRHLTHYIATEYGPKGILCNNIAIDSTFFPALSACGIDQPPSSEFIKYGEDATNMVLHFVSDQIRCMKGVSVVLHENA</sequence>
<evidence type="ECO:0000256" key="1">
    <source>
        <dbReference type="ARBA" id="ARBA00006484"/>
    </source>
</evidence>
<comment type="similarity">
    <text evidence="1">Belongs to the short-chain dehydrogenases/reductases (SDR) family.</text>
</comment>
<organism evidence="4 5">
    <name type="scientific">Albugo candida</name>
    <dbReference type="NCBI Taxonomy" id="65357"/>
    <lineage>
        <taxon>Eukaryota</taxon>
        <taxon>Sar</taxon>
        <taxon>Stramenopiles</taxon>
        <taxon>Oomycota</taxon>
        <taxon>Peronosporomycetes</taxon>
        <taxon>Albuginales</taxon>
        <taxon>Albuginaceae</taxon>
        <taxon>Albugo</taxon>
    </lineage>
</organism>
<dbReference type="PANTHER" id="PTHR43477">
    <property type="entry name" value="DIHYDROANTICAPSIN 7-DEHYDROGENASE"/>
    <property type="match status" value="1"/>
</dbReference>
<dbReference type="CDD" id="cd05233">
    <property type="entry name" value="SDR_c"/>
    <property type="match status" value="1"/>
</dbReference>
<dbReference type="Proteomes" id="UP000053237">
    <property type="component" value="Unassembled WGS sequence"/>
</dbReference>
<dbReference type="PANTHER" id="PTHR43477:SF1">
    <property type="entry name" value="DIHYDROANTICAPSIN 7-DEHYDROGENASE"/>
    <property type="match status" value="1"/>
</dbReference>
<dbReference type="InterPro" id="IPR036388">
    <property type="entry name" value="WH-like_DNA-bd_sf"/>
</dbReference>
<evidence type="ECO:0000259" key="3">
    <source>
        <dbReference type="Pfam" id="PF04695"/>
    </source>
</evidence>
<keyword evidence="2" id="KW-0560">Oxidoreductase</keyword>
<dbReference type="InParanoid" id="A0A024G777"/>